<dbReference type="Gene3D" id="3.50.50.60">
    <property type="entry name" value="FAD/NAD(P)-binding domain"/>
    <property type="match status" value="1"/>
</dbReference>
<keyword evidence="1 4" id="KW-0560">Oxidoreductase</keyword>
<dbReference type="PANTHER" id="PTHR13847">
    <property type="entry name" value="SARCOSINE DEHYDROGENASE-RELATED"/>
    <property type="match status" value="1"/>
</dbReference>
<dbReference type="SUPFAM" id="SSF51905">
    <property type="entry name" value="FAD/NAD(P)-binding domain"/>
    <property type="match status" value="1"/>
</dbReference>
<evidence type="ECO:0000313" key="4">
    <source>
        <dbReference type="EMBL" id="MBP1848611.1"/>
    </source>
</evidence>
<dbReference type="Pfam" id="PF01266">
    <property type="entry name" value="DAO"/>
    <property type="match status" value="1"/>
</dbReference>
<name>A0ABS4DSD3_9HYPH</name>
<evidence type="ECO:0000259" key="3">
    <source>
        <dbReference type="Pfam" id="PF01266"/>
    </source>
</evidence>
<dbReference type="PRINTS" id="PR00411">
    <property type="entry name" value="PNDRDTASEI"/>
</dbReference>
<reference evidence="4 5" key="1">
    <citation type="submission" date="2021-03" db="EMBL/GenBank/DDBJ databases">
        <title>Genomic Encyclopedia of Type Strains, Phase IV (KMG-IV): sequencing the most valuable type-strain genomes for metagenomic binning, comparative biology and taxonomic classification.</title>
        <authorList>
            <person name="Goeker M."/>
        </authorList>
    </citation>
    <scope>NUCLEOTIDE SEQUENCE [LARGE SCALE GENOMIC DNA]</scope>
    <source>
        <strain evidence="4 5">DSM 21600</strain>
    </source>
</reference>
<dbReference type="SUPFAM" id="SSF54373">
    <property type="entry name" value="FAD-linked reductases, C-terminal domain"/>
    <property type="match status" value="1"/>
</dbReference>
<dbReference type="GO" id="GO:0043799">
    <property type="term" value="F:glycine oxidase activity"/>
    <property type="evidence" value="ECO:0007669"/>
    <property type="project" value="UniProtKB-EC"/>
</dbReference>
<dbReference type="EC" id="1.4.3.19" evidence="4"/>
<gene>
    <name evidence="4" type="ORF">J2Z17_000028</name>
</gene>
<keyword evidence="5" id="KW-1185">Reference proteome</keyword>
<dbReference type="InterPro" id="IPR006076">
    <property type="entry name" value="FAD-dep_OxRdtase"/>
</dbReference>
<dbReference type="PANTHER" id="PTHR13847:SF289">
    <property type="entry name" value="GLYCINE OXIDASE"/>
    <property type="match status" value="1"/>
</dbReference>
<feature type="domain" description="FAD dependent oxidoreductase" evidence="3">
    <location>
        <begin position="31"/>
        <end position="376"/>
    </location>
</feature>
<accession>A0ABS4DSD3</accession>
<protein>
    <submittedName>
        <fullName evidence="4">Glycine oxidase</fullName>
        <ecNumber evidence="4">1.4.3.19</ecNumber>
    </submittedName>
</protein>
<feature type="region of interest" description="Disordered" evidence="2">
    <location>
        <begin position="1"/>
        <end position="20"/>
    </location>
</feature>
<proteinExistence type="predicted"/>
<sequence>MTKADRAKPTIGQSPGQAAASLPAVTGSGRDLLVVGAGIMGLWAALKAARRGLTVTLIDAGQIGLGTSGGLLGALMAHMPDNWNPKKQFQFDALVSLETEIAALEAETGLSAGYRRCGRLIPLYKDHAHAAALRHQSQASTHWQSGDRHFAWNVVAQAPVSGYPVAEAGSHGFVLDTLAGRVAPRRLIAALAARLHSLESVTIRTHCRLESLDPQAGHAVVDNGERIAFGHAIVAAGCGAFPLLDPFSGAQQSLGKGVKGQAALLQAEIDPTLPLIFSNGLYVVPHEGGHVAIGSTSEAVFDAPLSTDDRLDALIADARALVPALGRAAVVERWAGLRPKPAGRDPMVGRHPDHPRLVALAGGFKVSFGIAHRLADAALADILGEPMDLPDSFRFARHLEAISRKA</sequence>
<dbReference type="RefSeq" id="WP_209941112.1">
    <property type="nucleotide sequence ID" value="NZ_JAGGJU010000001.1"/>
</dbReference>
<comment type="caution">
    <text evidence="4">The sequence shown here is derived from an EMBL/GenBank/DDBJ whole genome shotgun (WGS) entry which is preliminary data.</text>
</comment>
<evidence type="ECO:0000256" key="2">
    <source>
        <dbReference type="SAM" id="MobiDB-lite"/>
    </source>
</evidence>
<dbReference type="InterPro" id="IPR036188">
    <property type="entry name" value="FAD/NAD-bd_sf"/>
</dbReference>
<evidence type="ECO:0000256" key="1">
    <source>
        <dbReference type="ARBA" id="ARBA00023002"/>
    </source>
</evidence>
<evidence type="ECO:0000313" key="5">
    <source>
        <dbReference type="Proteomes" id="UP000759443"/>
    </source>
</evidence>
<dbReference type="Proteomes" id="UP000759443">
    <property type="component" value="Unassembled WGS sequence"/>
</dbReference>
<organism evidence="4 5">
    <name type="scientific">Rhizobium halophytocola</name>
    <dbReference type="NCBI Taxonomy" id="735519"/>
    <lineage>
        <taxon>Bacteria</taxon>
        <taxon>Pseudomonadati</taxon>
        <taxon>Pseudomonadota</taxon>
        <taxon>Alphaproteobacteria</taxon>
        <taxon>Hyphomicrobiales</taxon>
        <taxon>Rhizobiaceae</taxon>
        <taxon>Rhizobium/Agrobacterium group</taxon>
        <taxon>Rhizobium</taxon>
    </lineage>
</organism>
<dbReference type="Gene3D" id="3.30.9.10">
    <property type="entry name" value="D-Amino Acid Oxidase, subunit A, domain 2"/>
    <property type="match status" value="1"/>
</dbReference>
<dbReference type="EMBL" id="JAGGJU010000001">
    <property type="protein sequence ID" value="MBP1848611.1"/>
    <property type="molecule type" value="Genomic_DNA"/>
</dbReference>